<feature type="chain" id="PRO_5032681879" description="Peptidase S1 domain-containing protein" evidence="6">
    <location>
        <begin position="19"/>
        <end position="263"/>
    </location>
</feature>
<comment type="caution">
    <text evidence="8">The sequence shown here is derived from an EMBL/GenBank/DDBJ whole genome shotgun (WGS) entry which is preliminary data.</text>
</comment>
<dbReference type="PRINTS" id="PR00722">
    <property type="entry name" value="CHYMOTRYPSIN"/>
</dbReference>
<proteinExistence type="inferred from homology"/>
<protein>
    <recommendedName>
        <fullName evidence="7">Peptidase S1 domain-containing protein</fullName>
    </recommendedName>
</protein>
<evidence type="ECO:0000313" key="9">
    <source>
        <dbReference type="Proteomes" id="UP000648187"/>
    </source>
</evidence>
<evidence type="ECO:0000256" key="4">
    <source>
        <dbReference type="ARBA" id="ARBA00022825"/>
    </source>
</evidence>
<dbReference type="AlphaFoldDB" id="A0A835G4D4"/>
<dbReference type="Pfam" id="PF00089">
    <property type="entry name" value="Trypsin"/>
    <property type="match status" value="1"/>
</dbReference>
<dbReference type="Gene3D" id="2.40.10.10">
    <property type="entry name" value="Trypsin-like serine proteases"/>
    <property type="match status" value="1"/>
</dbReference>
<dbReference type="InterPro" id="IPR050430">
    <property type="entry name" value="Peptidase_S1"/>
</dbReference>
<keyword evidence="6" id="KW-0732">Signal</keyword>
<evidence type="ECO:0000313" key="8">
    <source>
        <dbReference type="EMBL" id="KAF9405196.1"/>
    </source>
</evidence>
<sequence length="263" mass="28341">MFKLIFLFFVFLFANAKGSVQRIAGGSPTEINKYPFAVALLTNNGQGNFYTQACAGTIITNRAILSAASCFYTNSVLNGPELWRARVGSTYANSRGMIYLINLIIVHESYVHNTQVNDLAILRTNLAISYDANVAPAKVAGVAYPYTANQMVWAIGWGVTNTSPEPSEELREVQMWLINQQNCQNSFASTAITVNENMVCAGLQDVGTVGQCAGDVGGPLLDSEGAVIGVFSRTQGCGDIAFPSINTRVASFTRWIVNTALSL</sequence>
<dbReference type="Proteomes" id="UP000648187">
    <property type="component" value="Unassembled WGS sequence"/>
</dbReference>
<evidence type="ECO:0000256" key="6">
    <source>
        <dbReference type="SAM" id="SignalP"/>
    </source>
</evidence>
<keyword evidence="5" id="KW-1015">Disulfide bond</keyword>
<keyword evidence="9" id="KW-1185">Reference proteome</keyword>
<keyword evidence="4" id="KW-0720">Serine protease</keyword>
<dbReference type="SMART" id="SM00020">
    <property type="entry name" value="Tryp_SPc"/>
    <property type="match status" value="1"/>
</dbReference>
<dbReference type="InterPro" id="IPR009003">
    <property type="entry name" value="Peptidase_S1_PA"/>
</dbReference>
<feature type="signal peptide" evidence="6">
    <location>
        <begin position="1"/>
        <end position="18"/>
    </location>
</feature>
<dbReference type="PANTHER" id="PTHR24276">
    <property type="entry name" value="POLYSERASE-RELATED"/>
    <property type="match status" value="1"/>
</dbReference>
<comment type="similarity">
    <text evidence="1">Belongs to the peptidase S1 family.</text>
</comment>
<reference evidence="8" key="1">
    <citation type="submission" date="2020-08" db="EMBL/GenBank/DDBJ databases">
        <title>Spodoptera exigua strain:BAW_Kor-Di-RS1 Genome sequencing and assembly.</title>
        <authorList>
            <person name="Kim J."/>
            <person name="Nam H.Y."/>
            <person name="Kwon M."/>
            <person name="Choi J.H."/>
            <person name="Cho S.R."/>
            <person name="Kim G.-H."/>
        </authorList>
    </citation>
    <scope>NUCLEOTIDE SEQUENCE</scope>
    <source>
        <strain evidence="8">BAW_Kor-Di-RS1</strain>
        <tissue evidence="8">Whole-body</tissue>
    </source>
</reference>
<gene>
    <name evidence="8" type="ORF">HW555_013965</name>
</gene>
<dbReference type="InterPro" id="IPR001314">
    <property type="entry name" value="Peptidase_S1A"/>
</dbReference>
<feature type="domain" description="Peptidase S1" evidence="7">
    <location>
        <begin position="23"/>
        <end position="261"/>
    </location>
</feature>
<accession>A0A835G4D4</accession>
<organism evidence="8 9">
    <name type="scientific">Spodoptera exigua</name>
    <name type="common">Beet armyworm</name>
    <name type="synonym">Noctua fulgens</name>
    <dbReference type="NCBI Taxonomy" id="7107"/>
    <lineage>
        <taxon>Eukaryota</taxon>
        <taxon>Metazoa</taxon>
        <taxon>Ecdysozoa</taxon>
        <taxon>Arthropoda</taxon>
        <taxon>Hexapoda</taxon>
        <taxon>Insecta</taxon>
        <taxon>Pterygota</taxon>
        <taxon>Neoptera</taxon>
        <taxon>Endopterygota</taxon>
        <taxon>Lepidoptera</taxon>
        <taxon>Glossata</taxon>
        <taxon>Ditrysia</taxon>
        <taxon>Noctuoidea</taxon>
        <taxon>Noctuidae</taxon>
        <taxon>Amphipyrinae</taxon>
        <taxon>Spodoptera</taxon>
    </lineage>
</organism>
<dbReference type="PROSITE" id="PS50240">
    <property type="entry name" value="TRYPSIN_DOM"/>
    <property type="match status" value="1"/>
</dbReference>
<evidence type="ECO:0000256" key="3">
    <source>
        <dbReference type="ARBA" id="ARBA00022801"/>
    </source>
</evidence>
<dbReference type="EMBL" id="JACKWZ010000788">
    <property type="protein sequence ID" value="KAF9405196.1"/>
    <property type="molecule type" value="Genomic_DNA"/>
</dbReference>
<evidence type="ECO:0000256" key="1">
    <source>
        <dbReference type="ARBA" id="ARBA00007664"/>
    </source>
</evidence>
<name>A0A835G4D4_SPOEX</name>
<dbReference type="InterPro" id="IPR043504">
    <property type="entry name" value="Peptidase_S1_PA_chymotrypsin"/>
</dbReference>
<keyword evidence="3" id="KW-0378">Hydrolase</keyword>
<keyword evidence="2" id="KW-0645">Protease</keyword>
<dbReference type="GO" id="GO:0006508">
    <property type="term" value="P:proteolysis"/>
    <property type="evidence" value="ECO:0007669"/>
    <property type="project" value="UniProtKB-KW"/>
</dbReference>
<evidence type="ECO:0000256" key="5">
    <source>
        <dbReference type="ARBA" id="ARBA00023157"/>
    </source>
</evidence>
<dbReference type="PANTHER" id="PTHR24276:SF96">
    <property type="entry name" value="PEPTIDASE S1 DOMAIN-CONTAINING PROTEIN"/>
    <property type="match status" value="1"/>
</dbReference>
<evidence type="ECO:0000256" key="2">
    <source>
        <dbReference type="ARBA" id="ARBA00022670"/>
    </source>
</evidence>
<dbReference type="GO" id="GO:0004252">
    <property type="term" value="F:serine-type endopeptidase activity"/>
    <property type="evidence" value="ECO:0007669"/>
    <property type="project" value="InterPro"/>
</dbReference>
<dbReference type="CDD" id="cd00190">
    <property type="entry name" value="Tryp_SPc"/>
    <property type="match status" value="1"/>
</dbReference>
<evidence type="ECO:0000259" key="7">
    <source>
        <dbReference type="PROSITE" id="PS50240"/>
    </source>
</evidence>
<dbReference type="SUPFAM" id="SSF50494">
    <property type="entry name" value="Trypsin-like serine proteases"/>
    <property type="match status" value="1"/>
</dbReference>
<dbReference type="InterPro" id="IPR001254">
    <property type="entry name" value="Trypsin_dom"/>
</dbReference>